<evidence type="ECO:0000313" key="1">
    <source>
        <dbReference type="EMBL" id="GGK22071.1"/>
    </source>
</evidence>
<organism evidence="1 2">
    <name type="scientific">Yeosuana aromativorans</name>
    <dbReference type="NCBI Taxonomy" id="288019"/>
    <lineage>
        <taxon>Bacteria</taxon>
        <taxon>Pseudomonadati</taxon>
        <taxon>Bacteroidota</taxon>
        <taxon>Flavobacteriia</taxon>
        <taxon>Flavobacteriales</taxon>
        <taxon>Flavobacteriaceae</taxon>
        <taxon>Yeosuana</taxon>
    </lineage>
</organism>
<reference evidence="1" key="1">
    <citation type="journal article" date="2014" name="Int. J. Syst. Evol. Microbiol.">
        <title>Complete genome sequence of Corynebacterium casei LMG S-19264T (=DSM 44701T), isolated from a smear-ripened cheese.</title>
        <authorList>
            <consortium name="US DOE Joint Genome Institute (JGI-PGF)"/>
            <person name="Walter F."/>
            <person name="Albersmeier A."/>
            <person name="Kalinowski J."/>
            <person name="Ruckert C."/>
        </authorList>
    </citation>
    <scope>NUCLEOTIDE SEQUENCE</scope>
    <source>
        <strain evidence="1">JCM 12862</strain>
    </source>
</reference>
<dbReference type="GO" id="GO:0006508">
    <property type="term" value="P:proteolysis"/>
    <property type="evidence" value="ECO:0007669"/>
    <property type="project" value="UniProtKB-KW"/>
</dbReference>
<keyword evidence="1" id="KW-0645">Protease</keyword>
<gene>
    <name evidence="1" type="ORF">GCM10007962_15300</name>
</gene>
<dbReference type="AlphaFoldDB" id="A0A8J3FGG9"/>
<keyword evidence="2" id="KW-1185">Reference proteome</keyword>
<dbReference type="Proteomes" id="UP000612329">
    <property type="component" value="Unassembled WGS sequence"/>
</dbReference>
<dbReference type="InterPro" id="IPR011664">
    <property type="entry name" value="Abi_system_AbiD/AbiF-like"/>
</dbReference>
<keyword evidence="1" id="KW-0378">Hydrolase</keyword>
<name>A0A8J3FGG9_9FLAO</name>
<dbReference type="GO" id="GO:0008233">
    <property type="term" value="F:peptidase activity"/>
    <property type="evidence" value="ECO:0007669"/>
    <property type="project" value="UniProtKB-KW"/>
</dbReference>
<reference evidence="1" key="2">
    <citation type="submission" date="2020-09" db="EMBL/GenBank/DDBJ databases">
        <authorList>
            <person name="Sun Q."/>
            <person name="Ohkuma M."/>
        </authorList>
    </citation>
    <scope>NUCLEOTIDE SEQUENCE</scope>
    <source>
        <strain evidence="1">JCM 12862</strain>
    </source>
</reference>
<dbReference type="EMBL" id="BMNR01000003">
    <property type="protein sequence ID" value="GGK22071.1"/>
    <property type="molecule type" value="Genomic_DNA"/>
</dbReference>
<evidence type="ECO:0000313" key="2">
    <source>
        <dbReference type="Proteomes" id="UP000612329"/>
    </source>
</evidence>
<proteinExistence type="predicted"/>
<comment type="caution">
    <text evidence="1">The sequence shown here is derived from an EMBL/GenBank/DDBJ whole genome shotgun (WGS) entry which is preliminary data.</text>
</comment>
<accession>A0A8J3FGG9</accession>
<dbReference type="Pfam" id="PF07751">
    <property type="entry name" value="Abi_2"/>
    <property type="match status" value="1"/>
</dbReference>
<protein>
    <submittedName>
        <fullName evidence="1">CAAX amino protease</fullName>
    </submittedName>
</protein>
<dbReference type="RefSeq" id="WP_188651711.1">
    <property type="nucleotide sequence ID" value="NZ_BMNR01000003.1"/>
</dbReference>
<sequence>MFSKKATTIQEQIAQLQKRGLEITNVPLAEKYLANISYYRLGEYWYVMQEDKEKHSFKPNSRFIDVVALYNFDAELRLLLFDVIEKIEISLRTKLIYQLSHEIDPWWFANASIFIDTLQFTRTLAKIEEEITRARSKDVTIKNHYKKHKDDLRFPPSWKSLEQVSFGNLSKLYGNLIHTVKAKDGIAQEFGAVNHTYLPSWLQSIAQIRNFCAHHSRLWNRNLPSTVKLLPNPPNHWITDDANVPKQHEFSKLYVHMCLMKYLLDTIHPNNQFTIRLNDLFVKYPNVDPYALGMKPNWEREPLWKIN</sequence>